<reference evidence="4 5" key="1">
    <citation type="submission" date="2019-06" db="EMBL/GenBank/DDBJ databases">
        <title>Sequencing the genomes of 1000 actinobacteria strains.</title>
        <authorList>
            <person name="Klenk H.-P."/>
        </authorList>
    </citation>
    <scope>NUCLEOTIDE SEQUENCE [LARGE SCALE GENOMIC DNA]</scope>
    <source>
        <strain evidence="4 5">DSM 45679</strain>
    </source>
</reference>
<keyword evidence="1 4" id="KW-0489">Methyltransferase</keyword>
<dbReference type="RefSeq" id="WP_141996226.1">
    <property type="nucleotide sequence ID" value="NZ_VFML01000001.1"/>
</dbReference>
<gene>
    <name evidence="4" type="ORF">FB471_1094</name>
</gene>
<evidence type="ECO:0000256" key="2">
    <source>
        <dbReference type="ARBA" id="ARBA00022679"/>
    </source>
</evidence>
<accession>A0A542DEE4</accession>
<dbReference type="Proteomes" id="UP000320876">
    <property type="component" value="Unassembled WGS sequence"/>
</dbReference>
<dbReference type="SUPFAM" id="SSF53335">
    <property type="entry name" value="S-adenosyl-L-methionine-dependent methyltransferases"/>
    <property type="match status" value="1"/>
</dbReference>
<evidence type="ECO:0000256" key="1">
    <source>
        <dbReference type="ARBA" id="ARBA00022603"/>
    </source>
</evidence>
<name>A0A542DEE4_AMYCI</name>
<dbReference type="AlphaFoldDB" id="A0A542DEE4"/>
<feature type="domain" description="Methyltransferase small" evidence="3">
    <location>
        <begin position="31"/>
        <end position="196"/>
    </location>
</feature>
<dbReference type="GO" id="GO:0032259">
    <property type="term" value="P:methylation"/>
    <property type="evidence" value="ECO:0007669"/>
    <property type="project" value="UniProtKB-KW"/>
</dbReference>
<keyword evidence="5" id="KW-1185">Reference proteome</keyword>
<dbReference type="Pfam" id="PF05175">
    <property type="entry name" value="MTS"/>
    <property type="match status" value="1"/>
</dbReference>
<protein>
    <submittedName>
        <fullName evidence="4">Methyltransferase family protein</fullName>
    </submittedName>
</protein>
<evidence type="ECO:0000313" key="4">
    <source>
        <dbReference type="EMBL" id="TQJ01416.1"/>
    </source>
</evidence>
<dbReference type="InterPro" id="IPR029063">
    <property type="entry name" value="SAM-dependent_MTases_sf"/>
</dbReference>
<dbReference type="EMBL" id="VFML01000001">
    <property type="protein sequence ID" value="TQJ01416.1"/>
    <property type="molecule type" value="Genomic_DNA"/>
</dbReference>
<comment type="caution">
    <text evidence="4">The sequence shown here is derived from an EMBL/GenBank/DDBJ whole genome shotgun (WGS) entry which is preliminary data.</text>
</comment>
<evidence type="ECO:0000259" key="3">
    <source>
        <dbReference type="Pfam" id="PF05175"/>
    </source>
</evidence>
<keyword evidence="2 4" id="KW-0808">Transferase</keyword>
<sequence length="208" mass="22381">MAEQGQHYFSAVPRAASAGGTVQLRLPDVELDLRTDTGVFSHARLDAGTRVLLEYAPQPAVRADILDLGCGYGPIALTLAARRKRLPVWAVDVNERALGLVRANAAAAGLGNVTACLPDEVPAGIRFGTIYSNPPIRVGKARLHALLHRWLSLLHPDGAAYLVVQKHLGSDSLAAWLTDQCFPTTRLTSQRGYRILEVRAAADQTATE</sequence>
<proteinExistence type="predicted"/>
<dbReference type="PANTHER" id="PTHR47816">
    <property type="entry name" value="RIBOSOMAL RNA SMALL SUBUNIT METHYLTRANSFERASE C"/>
    <property type="match status" value="1"/>
</dbReference>
<dbReference type="PANTHER" id="PTHR47816:SF4">
    <property type="entry name" value="RIBOSOMAL RNA SMALL SUBUNIT METHYLTRANSFERASE C"/>
    <property type="match status" value="1"/>
</dbReference>
<dbReference type="GO" id="GO:0008757">
    <property type="term" value="F:S-adenosylmethionine-dependent methyltransferase activity"/>
    <property type="evidence" value="ECO:0007669"/>
    <property type="project" value="InterPro"/>
</dbReference>
<dbReference type="InterPro" id="IPR007848">
    <property type="entry name" value="Small_mtfrase_dom"/>
</dbReference>
<organism evidence="4 5">
    <name type="scientific">Amycolatopsis cihanbeyliensis</name>
    <dbReference type="NCBI Taxonomy" id="1128664"/>
    <lineage>
        <taxon>Bacteria</taxon>
        <taxon>Bacillati</taxon>
        <taxon>Actinomycetota</taxon>
        <taxon>Actinomycetes</taxon>
        <taxon>Pseudonocardiales</taxon>
        <taxon>Pseudonocardiaceae</taxon>
        <taxon>Amycolatopsis</taxon>
    </lineage>
</organism>
<dbReference type="Gene3D" id="3.40.50.150">
    <property type="entry name" value="Vaccinia Virus protein VP39"/>
    <property type="match status" value="1"/>
</dbReference>
<dbReference type="CDD" id="cd02440">
    <property type="entry name" value="AdoMet_MTases"/>
    <property type="match status" value="1"/>
</dbReference>
<evidence type="ECO:0000313" key="5">
    <source>
        <dbReference type="Proteomes" id="UP000320876"/>
    </source>
</evidence>
<dbReference type="InterPro" id="IPR046977">
    <property type="entry name" value="RsmC/RlmG"/>
</dbReference>
<dbReference type="OrthoDB" id="9764961at2"/>